<dbReference type="InterPro" id="IPR012544">
    <property type="entry name" value="PHb"/>
</dbReference>
<dbReference type="RefSeq" id="WP_009531048.1">
    <property type="nucleotide sequence ID" value="NZ_ALNK01000021.1"/>
</dbReference>
<comment type="caution">
    <text evidence="2">The sequence shown here is derived from an EMBL/GenBank/DDBJ whole genome shotgun (WGS) entry which is preliminary data.</text>
</comment>
<gene>
    <name evidence="2" type="ORF">HMPREF1143_1761</name>
</gene>
<dbReference type="PATRIC" id="fig|796941.3.peg.1183"/>
<evidence type="ECO:0000313" key="2">
    <source>
        <dbReference type="EMBL" id="EJU22601.1"/>
    </source>
</evidence>
<sequence>MGRDLGSLDWTFRLECPVPNDIQDLLVDGEYGICAYQTIRDKAIFTNKRLLVKDVQGLMGKKVEIYSIPYSSIIMYSSENAGNFDFNAEIELWTRAGNIKIKVDSKANIRKLDKIIATAVLNRELK</sequence>
<accession>J4WAE1</accession>
<organism evidence="2 3">
    <name type="scientific">Peptoanaerobacter stomatis</name>
    <dbReference type="NCBI Taxonomy" id="796937"/>
    <lineage>
        <taxon>Bacteria</taxon>
        <taxon>Bacillati</taxon>
        <taxon>Bacillota</taxon>
        <taxon>Clostridia</taxon>
        <taxon>Peptostreptococcales</taxon>
        <taxon>Filifactoraceae</taxon>
        <taxon>Peptoanaerobacter</taxon>
    </lineage>
</organism>
<evidence type="ECO:0000259" key="1">
    <source>
        <dbReference type="Pfam" id="PF08000"/>
    </source>
</evidence>
<proteinExistence type="predicted"/>
<dbReference type="Pfam" id="PF08000">
    <property type="entry name" value="bPH_1"/>
    <property type="match status" value="1"/>
</dbReference>
<dbReference type="InterPro" id="IPR037063">
    <property type="entry name" value="PHb_sf"/>
</dbReference>
<evidence type="ECO:0000313" key="3">
    <source>
        <dbReference type="Proteomes" id="UP000005244"/>
    </source>
</evidence>
<dbReference type="Proteomes" id="UP000005244">
    <property type="component" value="Unassembled WGS sequence"/>
</dbReference>
<name>J4WAE1_9FIRM</name>
<reference evidence="2 3" key="1">
    <citation type="submission" date="2012-07" db="EMBL/GenBank/DDBJ databases">
        <authorList>
            <person name="Durkin A.S."/>
            <person name="McCorrison J."/>
            <person name="Torralba M."/>
            <person name="Gillis M."/>
            <person name="Methe B."/>
            <person name="Sutton G."/>
            <person name="Nelson K.E."/>
        </authorList>
    </citation>
    <scope>NUCLEOTIDE SEQUENCE [LARGE SCALE GENOMIC DNA]</scope>
    <source>
        <strain evidence="2 3">OBRC8</strain>
    </source>
</reference>
<keyword evidence="3" id="KW-1185">Reference proteome</keyword>
<dbReference type="CDD" id="cd13225">
    <property type="entry name" value="PH-like_bacteria"/>
    <property type="match status" value="1"/>
</dbReference>
<feature type="domain" description="Bacterial Pleckstrin homology" evidence="1">
    <location>
        <begin position="17"/>
        <end position="120"/>
    </location>
</feature>
<protein>
    <submittedName>
        <fullName evidence="2">PF08000 family protein</fullName>
    </submittedName>
</protein>
<dbReference type="EMBL" id="ALNK01000021">
    <property type="protein sequence ID" value="EJU22601.1"/>
    <property type="molecule type" value="Genomic_DNA"/>
</dbReference>
<dbReference type="Gene3D" id="2.30.29.50">
    <property type="entry name" value="Bacterial Pleckstrin homology domain"/>
    <property type="match status" value="1"/>
</dbReference>
<dbReference type="AlphaFoldDB" id="J4WAE1"/>
<dbReference type="SUPFAM" id="SSF50729">
    <property type="entry name" value="PH domain-like"/>
    <property type="match status" value="1"/>
</dbReference>